<dbReference type="Gene3D" id="3.30.360.10">
    <property type="entry name" value="Dihydrodipicolinate Reductase, domain 2"/>
    <property type="match status" value="1"/>
</dbReference>
<dbReference type="InterPro" id="IPR000683">
    <property type="entry name" value="Gfo/Idh/MocA-like_OxRdtase_N"/>
</dbReference>
<dbReference type="GO" id="GO:0000166">
    <property type="term" value="F:nucleotide binding"/>
    <property type="evidence" value="ECO:0007669"/>
    <property type="project" value="InterPro"/>
</dbReference>
<evidence type="ECO:0000313" key="2">
    <source>
        <dbReference type="EMBL" id="MBD1545536.1"/>
    </source>
</evidence>
<dbReference type="Pfam" id="PF01408">
    <property type="entry name" value="GFO_IDH_MocA"/>
    <property type="match status" value="1"/>
</dbReference>
<protein>
    <submittedName>
        <fullName evidence="2">Gfo/Idh/MocA family oxidoreductase</fullName>
    </submittedName>
</protein>
<dbReference type="AlphaFoldDB" id="A0A926NWA2"/>
<gene>
    <name evidence="2" type="ORF">HK439_04635</name>
</gene>
<dbReference type="Gene3D" id="3.40.50.720">
    <property type="entry name" value="NAD(P)-binding Rossmann-like Domain"/>
    <property type="match status" value="1"/>
</dbReference>
<dbReference type="InterPro" id="IPR050463">
    <property type="entry name" value="Gfo/Idh/MocA_oxidrdct_glycsds"/>
</dbReference>
<dbReference type="SUPFAM" id="SSF51735">
    <property type="entry name" value="NAD(P)-binding Rossmann-fold domains"/>
    <property type="match status" value="1"/>
</dbReference>
<feature type="domain" description="Gfo/Idh/MocA-like oxidoreductase N-terminal" evidence="1">
    <location>
        <begin position="1"/>
        <end position="109"/>
    </location>
</feature>
<dbReference type="PANTHER" id="PTHR43818:SF7">
    <property type="entry name" value="DEHYDROGENASE"/>
    <property type="match status" value="1"/>
</dbReference>
<accession>A0A926NWA2</accession>
<evidence type="ECO:0000313" key="3">
    <source>
        <dbReference type="Proteomes" id="UP000598467"/>
    </source>
</evidence>
<dbReference type="EMBL" id="JABFCZ010000004">
    <property type="protein sequence ID" value="MBD1545536.1"/>
    <property type="molecule type" value="Genomic_DNA"/>
</dbReference>
<comment type="caution">
    <text evidence="2">The sequence shown here is derived from an EMBL/GenBank/DDBJ whole genome shotgun (WGS) entry which is preliminary data.</text>
</comment>
<dbReference type="InterPro" id="IPR036291">
    <property type="entry name" value="NAD(P)-bd_dom_sf"/>
</dbReference>
<proteinExistence type="predicted"/>
<organism evidence="2 3">
    <name type="scientific">Roseibium aggregatum</name>
    <dbReference type="NCBI Taxonomy" id="187304"/>
    <lineage>
        <taxon>Bacteria</taxon>
        <taxon>Pseudomonadati</taxon>
        <taxon>Pseudomonadota</taxon>
        <taxon>Alphaproteobacteria</taxon>
        <taxon>Hyphomicrobiales</taxon>
        <taxon>Stappiaceae</taxon>
        <taxon>Roseibium</taxon>
    </lineage>
</organism>
<reference evidence="2" key="1">
    <citation type="submission" date="2020-05" db="EMBL/GenBank/DDBJ databases">
        <title>Identification of trans-AT polyketide cluster in two marine bacteria, producers of a novel glutaramide-containing polyketide sesbanimide D and analogs.</title>
        <authorList>
            <person name="Kacar D."/>
            <person name="Rodriguez P."/>
            <person name="Canedo L."/>
            <person name="Gonzalez E."/>
            <person name="Galan B."/>
            <person name="De La Calle F."/>
            <person name="Garcia J.L."/>
        </authorList>
    </citation>
    <scope>NUCLEOTIDE SEQUENCE</scope>
    <source>
        <strain evidence="2">PHM038</strain>
    </source>
</reference>
<evidence type="ECO:0000259" key="1">
    <source>
        <dbReference type="Pfam" id="PF01408"/>
    </source>
</evidence>
<name>A0A926NWA2_9HYPH</name>
<sequence length="311" mass="34022">MKVALVGIGKIAIDQHVPTINASADWDLAATVSRHGTVEGVESYSDFSAMLRDRPDIEVVSLCLPPVPRFDYAAEAIRAGRHVMLEKPPGATLSECRMLEAMAQDAGVSIYATWHSREAAQVAAAKAWLSTRRLRSLTVTWKEDVRRWHPGQVWIWKAGGLGVFDPGINALSIVTEILPVPVHLSAAELFFPENCETPIAADLAFVHPDGAEVTAVFDFRQEGEQIWTISIETDDGSLELADGGAKLAIDDIVQAEVHEEGNPFAGEYPRLYARMAKLVRTGGIDMDLSPLMHVADAFLLGRRVTVEPFIE</sequence>
<dbReference type="PANTHER" id="PTHR43818">
    <property type="entry name" value="BCDNA.GH03377"/>
    <property type="match status" value="1"/>
</dbReference>
<dbReference type="Proteomes" id="UP000598467">
    <property type="component" value="Unassembled WGS sequence"/>
</dbReference>